<comment type="caution">
    <text evidence="2">The sequence shown here is derived from an EMBL/GenBank/DDBJ whole genome shotgun (WGS) entry which is preliminary data.</text>
</comment>
<dbReference type="PANTHER" id="PTHR38813">
    <property type="match status" value="1"/>
</dbReference>
<evidence type="ECO:0008006" key="4">
    <source>
        <dbReference type="Google" id="ProtNLM"/>
    </source>
</evidence>
<dbReference type="InterPro" id="IPR035093">
    <property type="entry name" value="RelE/ParE_toxin_dom_sf"/>
</dbReference>
<dbReference type="EMBL" id="MGDF01000114">
    <property type="protein sequence ID" value="OGL45001.1"/>
    <property type="molecule type" value="Genomic_DNA"/>
</dbReference>
<keyword evidence="1" id="KW-1277">Toxin-antitoxin system</keyword>
<evidence type="ECO:0000313" key="3">
    <source>
        <dbReference type="Proteomes" id="UP000178435"/>
    </source>
</evidence>
<sequence length="83" mass="9655">MGKYKIEFSKPAVKDYMKLPKDYKVLVDLALLKLSEGLPVDIKPLRGEKDIYRLRVGRYRILFLIIEDTLVITKIGPRGDVYK</sequence>
<dbReference type="InterPro" id="IPR052747">
    <property type="entry name" value="TA_system_RelE_toxin"/>
</dbReference>
<dbReference type="InterPro" id="IPR007712">
    <property type="entry name" value="RelE/ParE_toxin"/>
</dbReference>
<proteinExistence type="predicted"/>
<gene>
    <name evidence="2" type="ORF">A2149_00005</name>
</gene>
<dbReference type="Gene3D" id="3.30.2310.20">
    <property type="entry name" value="RelE-like"/>
    <property type="match status" value="1"/>
</dbReference>
<dbReference type="Pfam" id="PF05016">
    <property type="entry name" value="ParE_toxin"/>
    <property type="match status" value="1"/>
</dbReference>
<name>A0A1F7RU97_9BACT</name>
<organism evidence="2 3">
    <name type="scientific">Candidatus Schekmanbacteria bacterium RBG_16_38_11</name>
    <dbReference type="NCBI Taxonomy" id="1817880"/>
    <lineage>
        <taxon>Bacteria</taxon>
        <taxon>Candidatus Schekmaniibacteriota</taxon>
    </lineage>
</organism>
<reference evidence="2 3" key="1">
    <citation type="journal article" date="2016" name="Nat. Commun.">
        <title>Thousands of microbial genomes shed light on interconnected biogeochemical processes in an aquifer system.</title>
        <authorList>
            <person name="Anantharaman K."/>
            <person name="Brown C.T."/>
            <person name="Hug L.A."/>
            <person name="Sharon I."/>
            <person name="Castelle C.J."/>
            <person name="Probst A.J."/>
            <person name="Thomas B.C."/>
            <person name="Singh A."/>
            <person name="Wilkins M.J."/>
            <person name="Karaoz U."/>
            <person name="Brodie E.L."/>
            <person name="Williams K.H."/>
            <person name="Hubbard S.S."/>
            <person name="Banfield J.F."/>
        </authorList>
    </citation>
    <scope>NUCLEOTIDE SEQUENCE [LARGE SCALE GENOMIC DNA]</scope>
</reference>
<accession>A0A1F7RU97</accession>
<evidence type="ECO:0000313" key="2">
    <source>
        <dbReference type="EMBL" id="OGL45001.1"/>
    </source>
</evidence>
<dbReference type="PANTHER" id="PTHR38813:SF1">
    <property type="entry name" value="TOXIN RELE1-RELATED"/>
    <property type="match status" value="1"/>
</dbReference>
<dbReference type="Proteomes" id="UP000178435">
    <property type="component" value="Unassembled WGS sequence"/>
</dbReference>
<protein>
    <recommendedName>
        <fullName evidence="4">Plasmid stabilization protein</fullName>
    </recommendedName>
</protein>
<dbReference type="AlphaFoldDB" id="A0A1F7RU97"/>
<evidence type="ECO:0000256" key="1">
    <source>
        <dbReference type="ARBA" id="ARBA00022649"/>
    </source>
</evidence>
<dbReference type="SUPFAM" id="SSF143011">
    <property type="entry name" value="RelE-like"/>
    <property type="match status" value="1"/>
</dbReference>